<feature type="compositionally biased region" description="Low complexity" evidence="1">
    <location>
        <begin position="601"/>
        <end position="616"/>
    </location>
</feature>
<feature type="compositionally biased region" description="Basic residues" evidence="1">
    <location>
        <begin position="731"/>
        <end position="749"/>
    </location>
</feature>
<feature type="compositionally biased region" description="Acidic residues" evidence="1">
    <location>
        <begin position="772"/>
        <end position="784"/>
    </location>
</feature>
<dbReference type="Proteomes" id="UP001152797">
    <property type="component" value="Unassembled WGS sequence"/>
</dbReference>
<dbReference type="EMBL" id="CAMXCT020001791">
    <property type="protein sequence ID" value="CAL1146473.1"/>
    <property type="molecule type" value="Genomic_DNA"/>
</dbReference>
<feature type="compositionally biased region" description="Basic and acidic residues" evidence="1">
    <location>
        <begin position="1062"/>
        <end position="1074"/>
    </location>
</feature>
<feature type="compositionally biased region" description="Basic and acidic residues" evidence="1">
    <location>
        <begin position="626"/>
        <end position="686"/>
    </location>
</feature>
<evidence type="ECO:0000256" key="1">
    <source>
        <dbReference type="SAM" id="MobiDB-lite"/>
    </source>
</evidence>
<organism evidence="2">
    <name type="scientific">Cladocopium goreaui</name>
    <dbReference type="NCBI Taxonomy" id="2562237"/>
    <lineage>
        <taxon>Eukaryota</taxon>
        <taxon>Sar</taxon>
        <taxon>Alveolata</taxon>
        <taxon>Dinophyceae</taxon>
        <taxon>Suessiales</taxon>
        <taxon>Symbiodiniaceae</taxon>
        <taxon>Cladocopium</taxon>
    </lineage>
</organism>
<evidence type="ECO:0000313" key="4">
    <source>
        <dbReference type="EMBL" id="CAL4780410.1"/>
    </source>
</evidence>
<keyword evidence="5" id="KW-1185">Reference proteome</keyword>
<dbReference type="OrthoDB" id="418347at2759"/>
<feature type="region of interest" description="Disordered" evidence="1">
    <location>
        <begin position="586"/>
        <end position="1102"/>
    </location>
</feature>
<evidence type="ECO:0000313" key="2">
    <source>
        <dbReference type="EMBL" id="CAI3993098.1"/>
    </source>
</evidence>
<proteinExistence type="predicted"/>
<name>A0A9P1CLR9_9DINO</name>
<dbReference type="AlphaFoldDB" id="A0A9P1CLR9"/>
<feature type="compositionally biased region" description="Basic and acidic residues" evidence="1">
    <location>
        <begin position="1008"/>
        <end position="1037"/>
    </location>
</feature>
<dbReference type="PANTHER" id="PTHR23159">
    <property type="entry name" value="CENTROSOMAL PROTEIN 2"/>
    <property type="match status" value="1"/>
</dbReference>
<dbReference type="PANTHER" id="PTHR23159:SF47">
    <property type="entry name" value="TRICHOHYALIN"/>
    <property type="match status" value="1"/>
</dbReference>
<gene>
    <name evidence="2" type="ORF">C1SCF055_LOCUS19878</name>
</gene>
<accession>A0A9P1CLR9</accession>
<evidence type="ECO:0000313" key="3">
    <source>
        <dbReference type="EMBL" id="CAL1146473.1"/>
    </source>
</evidence>
<reference evidence="2" key="1">
    <citation type="submission" date="2022-10" db="EMBL/GenBank/DDBJ databases">
        <authorList>
            <person name="Chen Y."/>
            <person name="Dougan E. K."/>
            <person name="Chan C."/>
            <person name="Rhodes N."/>
            <person name="Thang M."/>
        </authorList>
    </citation>
    <scope>NUCLEOTIDE SEQUENCE</scope>
</reference>
<protein>
    <submittedName>
        <fullName evidence="4">S-antigen protein</fullName>
    </submittedName>
</protein>
<evidence type="ECO:0000313" key="5">
    <source>
        <dbReference type="Proteomes" id="UP001152797"/>
    </source>
</evidence>
<feature type="compositionally biased region" description="Basic and acidic residues" evidence="1">
    <location>
        <begin position="699"/>
        <end position="728"/>
    </location>
</feature>
<feature type="compositionally biased region" description="Acidic residues" evidence="1">
    <location>
        <begin position="1075"/>
        <end position="1086"/>
    </location>
</feature>
<sequence length="1116" mass="126019">MALWTDHQCESQHTVADSALEKANARLECLSNDARKAAWEHDCLLLAKDTSAIGKVFHSCEKSERAERLKKITHMRAENTIGSNIVEAFMGKHACHKAGTESDVLTLVDQLIAARKPTSGPAQGLLVWADLTKFGRMDNKQLNFATAVLDKVLSKNPTTAVGIILAPHLVSEKVTGGLRGEIRRIEDKLDSRRLGSQLITLRMDAPPSSKRVSMNMWGWLVWQEDSWSSNMFRECELAMLRSLSDVQEAAQLLSGEHVPSSLLGAVLGKIRLGGATVVNITPYDAWLERVCLDWHKTEPIRISHISVSLNGNLIDYVQKVLALKLMEAWKKGDHPMRDDVRPYCPEPPAAGDTTEINLGDYGFKLVQVSVDNRKSGWAKFSFKLPQAVRAMYHNDVVYGAEWRALIKDFDDRFDKSSQQLVVAPAPPPPTEQTVQQLTWDGEPATVQDLLNCYNMECKCLARWGGTTLYLVDARNRMGKTESVVEGQAFKLFMETSLNCRALFMGISVISVKTCEAAQSLQALGIQNRFSKGAHLNIQIPTDEFVIGHGASRFISDVKLADLKRKNKSGRPLLNLLLHPTAKAADKSRKKLRLEDAKEVSTSKPTTLPLTAAASTPENNPTMTPADVEKLEDKVKLAQTRAKGDAKLSRQEFLREKSTAKTRETSAPDRESALRATSKPKDADGRRVHFAKGANGEAGVPEKDPRKVVAKMEKGTVTEEKENMKEAAVKNRSVKAKSAPKRKAAAKKVTKKAEIRDDEESNTLDSEEHLSDDLENLEESESAESEVEKAEARKKVEEKQKAHERKRVQLERAEARKKVAEKEKAEERTRLQLEKAEALRKEEKEKADERKRLQLEKAEARRKVEEKKKTDERQRLQLEKAEARKKVAEKDKAEERKRLQSEKAEALRKEEKEKADDRKRLQLEKADARQRLQLEKAEARKTVEEKKKADERQRLQLEKAEARKKVEEKKHRDELKRIQLEKAETLRSSEEKDKKDNKERVKLQKRKHIEVPDAEKPKPAGSDLRTRLEKRARTKVEPADDQETDAESAEKDQDVDMESNNEGARDESDAKSEMDDTKEDDDTDSDPDDKARSQSQPKHLKTCLNVWFMADIPISVL</sequence>
<dbReference type="EMBL" id="CAMXCT030001791">
    <property type="protein sequence ID" value="CAL4780410.1"/>
    <property type="molecule type" value="Genomic_DNA"/>
</dbReference>
<comment type="caution">
    <text evidence="2">The sequence shown here is derived from an EMBL/GenBank/DDBJ whole genome shotgun (WGS) entry which is preliminary data.</text>
</comment>
<reference evidence="3" key="2">
    <citation type="submission" date="2024-04" db="EMBL/GenBank/DDBJ databases">
        <authorList>
            <person name="Chen Y."/>
            <person name="Shah S."/>
            <person name="Dougan E. K."/>
            <person name="Thang M."/>
            <person name="Chan C."/>
        </authorList>
    </citation>
    <scope>NUCLEOTIDE SEQUENCE [LARGE SCALE GENOMIC DNA]</scope>
</reference>
<feature type="compositionally biased region" description="Basic and acidic residues" evidence="1">
    <location>
        <begin position="785"/>
        <end position="1001"/>
    </location>
</feature>
<dbReference type="EMBL" id="CAMXCT010001791">
    <property type="protein sequence ID" value="CAI3993098.1"/>
    <property type="molecule type" value="Genomic_DNA"/>
</dbReference>